<sequence>MSSVLKPRLASSIRLIPTMDNIEPPYIAIPRTNRMPAEIRVVGKNALTINNIKPITKAAIPEIAYLWDSLTRIQSPALVLRGEHSPILDDEISARMVESLPNGRLHVFKDTGHSLPRLRPEEFAAVL</sequence>
<dbReference type="SUPFAM" id="SSF53474">
    <property type="entry name" value="alpha/beta-Hydrolases"/>
    <property type="match status" value="1"/>
</dbReference>
<dbReference type="Gene3D" id="3.40.50.1820">
    <property type="entry name" value="alpha/beta hydrolase"/>
    <property type="match status" value="1"/>
</dbReference>
<dbReference type="InterPro" id="IPR029058">
    <property type="entry name" value="AB_hydrolase_fold"/>
</dbReference>
<proteinExistence type="predicted"/>
<name>A0A0G0VDX5_9BACT</name>
<organism evidence="1 2">
    <name type="scientific">Candidatus Woesebacteria bacterium GW2011_GWA2_40_7b</name>
    <dbReference type="NCBI Taxonomy" id="1618563"/>
    <lineage>
        <taxon>Bacteria</taxon>
        <taxon>Candidatus Woeseibacteriota</taxon>
    </lineage>
</organism>
<protein>
    <submittedName>
        <fullName evidence="1">Alpha/beta hydrolase fold protein</fullName>
    </submittedName>
</protein>
<accession>A0A0G0VDX5</accession>
<dbReference type="Proteomes" id="UP000034562">
    <property type="component" value="Unassembled WGS sequence"/>
</dbReference>
<evidence type="ECO:0000313" key="1">
    <source>
        <dbReference type="EMBL" id="KKR70235.1"/>
    </source>
</evidence>
<dbReference type="EMBL" id="LBZK01000026">
    <property type="protein sequence ID" value="KKR70235.1"/>
    <property type="molecule type" value="Genomic_DNA"/>
</dbReference>
<dbReference type="STRING" id="1618563.UU12_C0026G0008"/>
<dbReference type="AlphaFoldDB" id="A0A0G0VDX5"/>
<gene>
    <name evidence="1" type="ORF">UU12_C0026G0008</name>
</gene>
<keyword evidence="1" id="KW-0378">Hydrolase</keyword>
<feature type="non-terminal residue" evidence="1">
    <location>
        <position position="127"/>
    </location>
</feature>
<dbReference type="GO" id="GO:0016787">
    <property type="term" value="F:hydrolase activity"/>
    <property type="evidence" value="ECO:0007669"/>
    <property type="project" value="UniProtKB-KW"/>
</dbReference>
<reference evidence="1 2" key="1">
    <citation type="journal article" date="2015" name="Nature">
        <title>rRNA introns, odd ribosomes, and small enigmatic genomes across a large radiation of phyla.</title>
        <authorList>
            <person name="Brown C.T."/>
            <person name="Hug L.A."/>
            <person name="Thomas B.C."/>
            <person name="Sharon I."/>
            <person name="Castelle C.J."/>
            <person name="Singh A."/>
            <person name="Wilkins M.J."/>
            <person name="Williams K.H."/>
            <person name="Banfield J.F."/>
        </authorList>
    </citation>
    <scope>NUCLEOTIDE SEQUENCE [LARGE SCALE GENOMIC DNA]</scope>
</reference>
<comment type="caution">
    <text evidence="1">The sequence shown here is derived from an EMBL/GenBank/DDBJ whole genome shotgun (WGS) entry which is preliminary data.</text>
</comment>
<evidence type="ECO:0000313" key="2">
    <source>
        <dbReference type="Proteomes" id="UP000034562"/>
    </source>
</evidence>